<dbReference type="InterPro" id="IPR033116">
    <property type="entry name" value="TRYPSIN_SER"/>
</dbReference>
<feature type="non-terminal residue" evidence="8">
    <location>
        <position position="184"/>
    </location>
</feature>
<keyword evidence="1 5" id="KW-0645">Protease</keyword>
<dbReference type="PANTHER" id="PTHR24276">
    <property type="entry name" value="POLYSERASE-RELATED"/>
    <property type="match status" value="1"/>
</dbReference>
<name>A0A8J2JL91_9HEXA</name>
<dbReference type="InterPro" id="IPR018114">
    <property type="entry name" value="TRYPSIN_HIS"/>
</dbReference>
<dbReference type="PANTHER" id="PTHR24276:SF91">
    <property type="entry name" value="AT26814P-RELATED"/>
    <property type="match status" value="1"/>
</dbReference>
<reference evidence="8" key="1">
    <citation type="submission" date="2021-06" db="EMBL/GenBank/DDBJ databases">
        <authorList>
            <person name="Hodson N. C."/>
            <person name="Mongue J. A."/>
            <person name="Jaron S. K."/>
        </authorList>
    </citation>
    <scope>NUCLEOTIDE SEQUENCE</scope>
</reference>
<evidence type="ECO:0000259" key="7">
    <source>
        <dbReference type="PROSITE" id="PS50240"/>
    </source>
</evidence>
<feature type="domain" description="Peptidase S1" evidence="7">
    <location>
        <begin position="47"/>
        <end position="184"/>
    </location>
</feature>
<evidence type="ECO:0000256" key="2">
    <source>
        <dbReference type="ARBA" id="ARBA00022801"/>
    </source>
</evidence>
<feature type="signal peptide" evidence="6">
    <location>
        <begin position="1"/>
        <end position="18"/>
    </location>
</feature>
<dbReference type="FunFam" id="2.40.10.10:FF:000068">
    <property type="entry name" value="transmembrane protease serine 2"/>
    <property type="match status" value="1"/>
</dbReference>
<dbReference type="PROSITE" id="PS50240">
    <property type="entry name" value="TRYPSIN_DOM"/>
    <property type="match status" value="1"/>
</dbReference>
<dbReference type="GO" id="GO:0006508">
    <property type="term" value="P:proteolysis"/>
    <property type="evidence" value="ECO:0007669"/>
    <property type="project" value="UniProtKB-KW"/>
</dbReference>
<evidence type="ECO:0000256" key="5">
    <source>
        <dbReference type="RuleBase" id="RU363034"/>
    </source>
</evidence>
<evidence type="ECO:0000256" key="4">
    <source>
        <dbReference type="ARBA" id="ARBA00023157"/>
    </source>
</evidence>
<dbReference type="Pfam" id="PF00089">
    <property type="entry name" value="Trypsin"/>
    <property type="match status" value="2"/>
</dbReference>
<dbReference type="Proteomes" id="UP000708208">
    <property type="component" value="Unassembled WGS sequence"/>
</dbReference>
<dbReference type="PROSITE" id="PS00135">
    <property type="entry name" value="TRYPSIN_SER"/>
    <property type="match status" value="1"/>
</dbReference>
<organism evidence="8 9">
    <name type="scientific">Allacma fusca</name>
    <dbReference type="NCBI Taxonomy" id="39272"/>
    <lineage>
        <taxon>Eukaryota</taxon>
        <taxon>Metazoa</taxon>
        <taxon>Ecdysozoa</taxon>
        <taxon>Arthropoda</taxon>
        <taxon>Hexapoda</taxon>
        <taxon>Collembola</taxon>
        <taxon>Symphypleona</taxon>
        <taxon>Sminthuridae</taxon>
        <taxon>Allacma</taxon>
    </lineage>
</organism>
<keyword evidence="2 5" id="KW-0378">Hydrolase</keyword>
<feature type="chain" id="PRO_5035167799" description="Peptidase S1 domain-containing protein" evidence="6">
    <location>
        <begin position="19"/>
        <end position="184"/>
    </location>
</feature>
<proteinExistence type="predicted"/>
<dbReference type="GO" id="GO:0004252">
    <property type="term" value="F:serine-type endopeptidase activity"/>
    <property type="evidence" value="ECO:0007669"/>
    <property type="project" value="InterPro"/>
</dbReference>
<evidence type="ECO:0000256" key="6">
    <source>
        <dbReference type="SAM" id="SignalP"/>
    </source>
</evidence>
<dbReference type="SMART" id="SM00020">
    <property type="entry name" value="Tryp_SPc"/>
    <property type="match status" value="1"/>
</dbReference>
<accession>A0A8J2JL91</accession>
<keyword evidence="3 5" id="KW-0720">Serine protease</keyword>
<evidence type="ECO:0000256" key="1">
    <source>
        <dbReference type="ARBA" id="ARBA00022670"/>
    </source>
</evidence>
<gene>
    <name evidence="8" type="ORF">AFUS01_LOCUS10009</name>
</gene>
<dbReference type="AlphaFoldDB" id="A0A8J2JL91"/>
<keyword evidence="6" id="KW-0732">Signal</keyword>
<dbReference type="CDD" id="cd00190">
    <property type="entry name" value="Tryp_SPc"/>
    <property type="match status" value="1"/>
</dbReference>
<evidence type="ECO:0000256" key="3">
    <source>
        <dbReference type="ARBA" id="ARBA00022825"/>
    </source>
</evidence>
<dbReference type="InterPro" id="IPR001254">
    <property type="entry name" value="Trypsin_dom"/>
</dbReference>
<keyword evidence="9" id="KW-1185">Reference proteome</keyword>
<protein>
    <recommendedName>
        <fullName evidence="7">Peptidase S1 domain-containing protein</fullName>
    </recommendedName>
</protein>
<dbReference type="OrthoDB" id="10004439at2759"/>
<sequence length="184" mass="19924">MRAFAVACLCAWVFTAFTEPIPRRAPHLHDPGDLMTPTLLNEGAPLIVGGRPAEPNEFPYQVSLQIREKAQWNHICGGVVVAEDKVVTAAHCIYGSNHSRLRVVAGEHNLTQDDGTEQVSGIDAAIWHPNYNPRTLDYDYGMYEGVGKITERMVCAGDGGRGGCHGDSGGPLVCNGYFTGIVSW</sequence>
<keyword evidence="4" id="KW-1015">Disulfide bond</keyword>
<dbReference type="PROSITE" id="PS00134">
    <property type="entry name" value="TRYPSIN_HIS"/>
    <property type="match status" value="1"/>
</dbReference>
<evidence type="ECO:0000313" key="9">
    <source>
        <dbReference type="Proteomes" id="UP000708208"/>
    </source>
</evidence>
<dbReference type="EMBL" id="CAJVCH010073404">
    <property type="protein sequence ID" value="CAG7720747.1"/>
    <property type="molecule type" value="Genomic_DNA"/>
</dbReference>
<comment type="caution">
    <text evidence="8">The sequence shown here is derived from an EMBL/GenBank/DDBJ whole genome shotgun (WGS) entry which is preliminary data.</text>
</comment>
<evidence type="ECO:0000313" key="8">
    <source>
        <dbReference type="EMBL" id="CAG7720747.1"/>
    </source>
</evidence>
<dbReference type="InterPro" id="IPR050430">
    <property type="entry name" value="Peptidase_S1"/>
</dbReference>